<dbReference type="OrthoDB" id="389713at2"/>
<accession>A0A1L4FRS9</accession>
<dbReference type="InterPro" id="IPR027417">
    <property type="entry name" value="P-loop_NTPase"/>
</dbReference>
<dbReference type="Proteomes" id="UP000184322">
    <property type="component" value="Chromosome"/>
</dbReference>
<dbReference type="SUPFAM" id="SSF52540">
    <property type="entry name" value="P-loop containing nucleoside triphosphate hydrolases"/>
    <property type="match status" value="1"/>
</dbReference>
<dbReference type="InterPro" id="IPR003439">
    <property type="entry name" value="ABC_transporter-like_ATP-bd"/>
</dbReference>
<protein>
    <recommendedName>
        <fullName evidence="4">ABC transporter domain-containing protein</fullName>
    </recommendedName>
</protein>
<dbReference type="GO" id="GO:0016887">
    <property type="term" value="F:ATP hydrolysis activity"/>
    <property type="evidence" value="ECO:0007669"/>
    <property type="project" value="InterPro"/>
</dbReference>
<keyword evidence="3" id="KW-0067">ATP-binding</keyword>
<dbReference type="AlphaFoldDB" id="A0A1L4FRS9"/>
<proteinExistence type="predicted"/>
<name>A0A1L4FRS9_9BACT</name>
<dbReference type="PROSITE" id="PS50893">
    <property type="entry name" value="ABC_TRANSPORTER_2"/>
    <property type="match status" value="1"/>
</dbReference>
<evidence type="ECO:0000256" key="3">
    <source>
        <dbReference type="ARBA" id="ARBA00022840"/>
    </source>
</evidence>
<reference evidence="6" key="1">
    <citation type="submission" date="2016-10" db="EMBL/GenBank/DDBJ databases">
        <authorList>
            <person name="Beylefeld A."/>
            <person name="Abolnik C."/>
        </authorList>
    </citation>
    <scope>NUCLEOTIDE SEQUENCE [LARGE SCALE GENOMIC DNA]</scope>
    <source>
        <strain evidence="6">B359_6</strain>
    </source>
</reference>
<dbReference type="KEGG" id="mpul:BLA55_01255"/>
<gene>
    <name evidence="5" type="ORF">BLA55_01255</name>
</gene>
<dbReference type="InterPro" id="IPR017871">
    <property type="entry name" value="ABC_transporter-like_CS"/>
</dbReference>
<dbReference type="SMART" id="SM00382">
    <property type="entry name" value="AAA"/>
    <property type="match status" value="1"/>
</dbReference>
<evidence type="ECO:0000313" key="5">
    <source>
        <dbReference type="EMBL" id="APJ38302.1"/>
    </source>
</evidence>
<dbReference type="GO" id="GO:0005524">
    <property type="term" value="F:ATP binding"/>
    <property type="evidence" value="ECO:0007669"/>
    <property type="project" value="UniProtKB-KW"/>
</dbReference>
<evidence type="ECO:0000259" key="4">
    <source>
        <dbReference type="PROSITE" id="PS50893"/>
    </source>
</evidence>
<organism evidence="5 6">
    <name type="scientific">Mycoplasmopsis pullorum</name>
    <dbReference type="NCBI Taxonomy" id="48003"/>
    <lineage>
        <taxon>Bacteria</taxon>
        <taxon>Bacillati</taxon>
        <taxon>Mycoplasmatota</taxon>
        <taxon>Mycoplasmoidales</taxon>
        <taxon>Metamycoplasmataceae</taxon>
        <taxon>Mycoplasmopsis</taxon>
    </lineage>
</organism>
<dbReference type="Pfam" id="PF00005">
    <property type="entry name" value="ABC_tran"/>
    <property type="match status" value="1"/>
</dbReference>
<dbReference type="Gene3D" id="3.40.50.300">
    <property type="entry name" value="P-loop containing nucleotide triphosphate hydrolases"/>
    <property type="match status" value="1"/>
</dbReference>
<dbReference type="InterPro" id="IPR050153">
    <property type="entry name" value="Metal_Ion_Import_ABC"/>
</dbReference>
<keyword evidence="2" id="KW-0547">Nucleotide-binding</keyword>
<keyword evidence="1" id="KW-0813">Transport</keyword>
<dbReference type="PANTHER" id="PTHR42734">
    <property type="entry name" value="METAL TRANSPORT SYSTEM ATP-BINDING PROTEIN TM_0124-RELATED"/>
    <property type="match status" value="1"/>
</dbReference>
<dbReference type="InterPro" id="IPR003593">
    <property type="entry name" value="AAA+_ATPase"/>
</dbReference>
<dbReference type="EMBL" id="CP017813">
    <property type="protein sequence ID" value="APJ38302.1"/>
    <property type="molecule type" value="Genomic_DNA"/>
</dbReference>
<keyword evidence="6" id="KW-1185">Reference proteome</keyword>
<feature type="domain" description="ABC transporter" evidence="4">
    <location>
        <begin position="9"/>
        <end position="242"/>
    </location>
</feature>
<dbReference type="STRING" id="48003.BLA55_01255"/>
<sequence length="244" mass="28243">MKTVQNNLITLKNVVIKDKNQTLVRDASFTIPKNQIVGIIGKSGSGKTTTINAIVQPKSVFKGEIEYAFSNPHNHKKWLKAISYITQEPNLIDDEDVYFNMKRLYRNHGNWLKRFFNFLDKNDKENLKKSLELVGLSDKIYFPVYKLSGGEKQRLEIAKALFNNSEIIFADEPTSNLDLKNSDSIMQVFKQLKDMNKTIIIVIHDINLALEYCGKLILFKDGKVEKTVEKEQFQRSEIENFFDQ</sequence>
<dbReference type="RefSeq" id="WP_073372306.1">
    <property type="nucleotide sequence ID" value="NZ_CP017813.1"/>
</dbReference>
<evidence type="ECO:0000256" key="1">
    <source>
        <dbReference type="ARBA" id="ARBA00022448"/>
    </source>
</evidence>
<evidence type="ECO:0000256" key="2">
    <source>
        <dbReference type="ARBA" id="ARBA00022741"/>
    </source>
</evidence>
<evidence type="ECO:0000313" key="6">
    <source>
        <dbReference type="Proteomes" id="UP000184322"/>
    </source>
</evidence>
<dbReference type="PROSITE" id="PS00211">
    <property type="entry name" value="ABC_TRANSPORTER_1"/>
    <property type="match status" value="1"/>
</dbReference>